<evidence type="ECO:0000256" key="17">
    <source>
        <dbReference type="ARBA" id="ARBA00042093"/>
    </source>
</evidence>
<evidence type="ECO:0000256" key="4">
    <source>
        <dbReference type="ARBA" id="ARBA00008816"/>
    </source>
</evidence>
<comment type="catalytic activity">
    <reaction evidence="12">
        <text>(2E,6E)-farnesyl phosphate + H2O = (2E,6E)-farnesol + phosphate</text>
        <dbReference type="Rhea" id="RHEA:48132"/>
        <dbReference type="ChEBI" id="CHEBI:15377"/>
        <dbReference type="ChEBI" id="CHEBI:16619"/>
        <dbReference type="ChEBI" id="CHEBI:43474"/>
        <dbReference type="ChEBI" id="CHEBI:88226"/>
    </reaction>
    <physiologicalReaction direction="left-to-right" evidence="12">
        <dbReference type="Rhea" id="RHEA:48133"/>
    </physiologicalReaction>
</comment>
<evidence type="ECO:0000256" key="9">
    <source>
        <dbReference type="ARBA" id="ARBA00023098"/>
    </source>
</evidence>
<dbReference type="EC" id="3.6.1.68" evidence="15"/>
<dbReference type="SUPFAM" id="SSF48317">
    <property type="entry name" value="Acid phosphatase/Vanadium-dependent haloperoxidase"/>
    <property type="match status" value="1"/>
</dbReference>
<evidence type="ECO:0000313" key="24">
    <source>
        <dbReference type="Proteomes" id="UP000515152"/>
    </source>
</evidence>
<name>A0A6P3VJ75_CLUHA</name>
<evidence type="ECO:0000256" key="18">
    <source>
        <dbReference type="ARBA" id="ARBA00047907"/>
    </source>
</evidence>
<evidence type="ECO:0000256" key="15">
    <source>
        <dbReference type="ARBA" id="ARBA00038898"/>
    </source>
</evidence>
<dbReference type="GO" id="GO:0042392">
    <property type="term" value="F:sphingosine-1-phosphate phosphatase activity"/>
    <property type="evidence" value="ECO:0007669"/>
    <property type="project" value="TreeGrafter"/>
</dbReference>
<comment type="catalytic activity">
    <reaction evidence="22">
        <text>(2E)-geranyl diphosphate + H2O = (2E)-geranyl phosphate + phosphate + H(+)</text>
        <dbReference type="Rhea" id="RHEA:47944"/>
        <dbReference type="ChEBI" id="CHEBI:15377"/>
        <dbReference type="ChEBI" id="CHEBI:15378"/>
        <dbReference type="ChEBI" id="CHEBI:43474"/>
        <dbReference type="ChEBI" id="CHEBI:58057"/>
        <dbReference type="ChEBI" id="CHEBI:88107"/>
        <dbReference type="EC" id="3.6.1.68"/>
    </reaction>
    <physiologicalReaction direction="left-to-right" evidence="22">
        <dbReference type="Rhea" id="RHEA:47945"/>
    </physiologicalReaction>
</comment>
<evidence type="ECO:0000256" key="3">
    <source>
        <dbReference type="ARBA" id="ARBA00004540"/>
    </source>
</evidence>
<evidence type="ECO:0000256" key="8">
    <source>
        <dbReference type="ARBA" id="ARBA00022989"/>
    </source>
</evidence>
<keyword evidence="5" id="KW-0812">Transmembrane</keyword>
<comment type="similarity">
    <text evidence="4">Belongs to the PA-phosphatase related phosphoesterase family.</text>
</comment>
<evidence type="ECO:0000256" key="12">
    <source>
        <dbReference type="ARBA" id="ARBA00036036"/>
    </source>
</evidence>
<dbReference type="InterPro" id="IPR036938">
    <property type="entry name" value="PAP2/HPO_sf"/>
</dbReference>
<comment type="subcellular location">
    <subcellularLocation>
        <location evidence="2">Endoplasmic reticulum membrane</location>
        <topology evidence="2">Multi-pass membrane protein</topology>
    </subcellularLocation>
    <subcellularLocation>
        <location evidence="3">Nucleus inner membrane</location>
    </subcellularLocation>
</comment>
<keyword evidence="11" id="KW-0539">Nucleus</keyword>
<gene>
    <name evidence="25" type="primary">LOC105891319</name>
</gene>
<evidence type="ECO:0000256" key="16">
    <source>
        <dbReference type="ARBA" id="ARBA00040581"/>
    </source>
</evidence>
<evidence type="ECO:0000256" key="13">
    <source>
        <dbReference type="ARBA" id="ARBA00036169"/>
    </source>
</evidence>
<evidence type="ECO:0000256" key="14">
    <source>
        <dbReference type="ARBA" id="ARBA00036255"/>
    </source>
</evidence>
<dbReference type="GO" id="GO:0006629">
    <property type="term" value="P:lipid metabolic process"/>
    <property type="evidence" value="ECO:0007669"/>
    <property type="project" value="UniProtKB-KW"/>
</dbReference>
<evidence type="ECO:0000256" key="22">
    <source>
        <dbReference type="ARBA" id="ARBA00049227"/>
    </source>
</evidence>
<dbReference type="GeneID" id="105891319"/>
<evidence type="ECO:0000256" key="1">
    <source>
        <dbReference type="ARBA" id="ARBA00001611"/>
    </source>
</evidence>
<evidence type="ECO:0000256" key="6">
    <source>
        <dbReference type="ARBA" id="ARBA00022801"/>
    </source>
</evidence>
<comment type="catalytic activity">
    <reaction evidence="19">
        <text>presqualene diphosphate + H2O = presqualene phosphate + phosphate + H(+)</text>
        <dbReference type="Rhea" id="RHEA:67968"/>
        <dbReference type="ChEBI" id="CHEBI:15377"/>
        <dbReference type="ChEBI" id="CHEBI:15378"/>
        <dbReference type="ChEBI" id="CHEBI:43474"/>
        <dbReference type="ChEBI" id="CHEBI:57310"/>
        <dbReference type="ChEBI" id="CHEBI:176803"/>
    </reaction>
    <physiologicalReaction direction="left-to-right" evidence="19">
        <dbReference type="Rhea" id="RHEA:67969"/>
    </physiologicalReaction>
</comment>
<protein>
    <recommendedName>
        <fullName evidence="16">Polyisoprenoid diphosphate/phosphate phosphohydrolase PLPP6</fullName>
        <ecNumber evidence="15">3.6.1.68</ecNumber>
    </recommendedName>
    <alternativeName>
        <fullName evidence="17">Phospholipid phosphatase 6</fullName>
    </alternativeName>
</protein>
<dbReference type="AlphaFoldDB" id="A0A6P3VJ75"/>
<dbReference type="SMART" id="SM00014">
    <property type="entry name" value="acidPPc"/>
    <property type="match status" value="1"/>
</dbReference>
<keyword evidence="9" id="KW-0443">Lipid metabolism</keyword>
<dbReference type="RefSeq" id="XP_012672937.2">
    <property type="nucleotide sequence ID" value="XM_012817483.3"/>
</dbReference>
<keyword evidence="7" id="KW-0256">Endoplasmic reticulum</keyword>
<comment type="catalytic activity">
    <reaction evidence="20">
        <text>(2E,6E)-farnesyl diphosphate + H2O = (2E,6E)-farnesyl phosphate + phosphate + H(+)</text>
        <dbReference type="Rhea" id="RHEA:48128"/>
        <dbReference type="ChEBI" id="CHEBI:15377"/>
        <dbReference type="ChEBI" id="CHEBI:15378"/>
        <dbReference type="ChEBI" id="CHEBI:43474"/>
        <dbReference type="ChEBI" id="CHEBI:88226"/>
        <dbReference type="ChEBI" id="CHEBI:175763"/>
    </reaction>
    <physiologicalReaction direction="left-to-right" evidence="20">
        <dbReference type="Rhea" id="RHEA:48129"/>
    </physiologicalReaction>
</comment>
<evidence type="ECO:0000313" key="25">
    <source>
        <dbReference type="RefSeq" id="XP_012672937.2"/>
    </source>
</evidence>
<keyword evidence="8" id="KW-1133">Transmembrane helix</keyword>
<dbReference type="PANTHER" id="PTHR14969">
    <property type="entry name" value="SPHINGOSINE-1-PHOSPHATE PHOSPHOHYDROLASE"/>
    <property type="match status" value="1"/>
</dbReference>
<evidence type="ECO:0000256" key="10">
    <source>
        <dbReference type="ARBA" id="ARBA00023136"/>
    </source>
</evidence>
<reference evidence="25" key="1">
    <citation type="submission" date="2025-08" db="UniProtKB">
        <authorList>
            <consortium name="RefSeq"/>
        </authorList>
    </citation>
    <scope>IDENTIFICATION</scope>
</reference>
<dbReference type="Pfam" id="PF01569">
    <property type="entry name" value="PAP2"/>
    <property type="match status" value="1"/>
</dbReference>
<dbReference type="GO" id="GO:0005789">
    <property type="term" value="C:endoplasmic reticulum membrane"/>
    <property type="evidence" value="ECO:0007669"/>
    <property type="project" value="UniProtKB-SubCell"/>
</dbReference>
<keyword evidence="6" id="KW-0378">Hydrolase</keyword>
<feature type="domain" description="Phosphatidic acid phosphatase type 2/haloperoxidase" evidence="23">
    <location>
        <begin position="157"/>
        <end position="270"/>
    </location>
</feature>
<evidence type="ECO:0000256" key="21">
    <source>
        <dbReference type="ARBA" id="ARBA00048595"/>
    </source>
</evidence>
<keyword evidence="10" id="KW-0472">Membrane</keyword>
<comment type="catalytic activity">
    <reaction evidence="21">
        <text>(2E,6E,10E)-geranylgeranyl diphosphate + H2O = (2E,6E,10E)-geranylgeranyl phosphate + phosphate + H(+)</text>
        <dbReference type="Rhea" id="RHEA:68008"/>
        <dbReference type="ChEBI" id="CHEBI:15377"/>
        <dbReference type="ChEBI" id="CHEBI:15378"/>
        <dbReference type="ChEBI" id="CHEBI:43474"/>
        <dbReference type="ChEBI" id="CHEBI:58756"/>
        <dbReference type="ChEBI" id="CHEBI:144936"/>
    </reaction>
    <physiologicalReaction direction="left-to-right" evidence="21">
        <dbReference type="Rhea" id="RHEA:68009"/>
    </physiologicalReaction>
</comment>
<evidence type="ECO:0000259" key="23">
    <source>
        <dbReference type="SMART" id="SM00014"/>
    </source>
</evidence>
<dbReference type="OrthoDB" id="10266771at2759"/>
<evidence type="ECO:0000256" key="11">
    <source>
        <dbReference type="ARBA" id="ARBA00023242"/>
    </source>
</evidence>
<comment type="catalytic activity">
    <reaction evidence="18">
        <text>presqualene phosphate + H2O = presqualene alcohol + phosphate</text>
        <dbReference type="Rhea" id="RHEA:68024"/>
        <dbReference type="ChEBI" id="CHEBI:15377"/>
        <dbReference type="ChEBI" id="CHEBI:43474"/>
        <dbReference type="ChEBI" id="CHEBI:176803"/>
        <dbReference type="ChEBI" id="CHEBI:176962"/>
    </reaction>
    <physiologicalReaction direction="left-to-right" evidence="18">
        <dbReference type="Rhea" id="RHEA:68025"/>
    </physiologicalReaction>
</comment>
<evidence type="ECO:0000256" key="2">
    <source>
        <dbReference type="ARBA" id="ARBA00004477"/>
    </source>
</evidence>
<comment type="catalytic activity">
    <reaction evidence="1">
        <text>1,2-dihexadecanoyl-sn-glycero-3-phosphate + H2O = 1,2-dihexadecanoyl-sn-glycerol + phosphate</text>
        <dbReference type="Rhea" id="RHEA:43236"/>
        <dbReference type="ChEBI" id="CHEBI:15377"/>
        <dbReference type="ChEBI" id="CHEBI:43474"/>
        <dbReference type="ChEBI" id="CHEBI:72859"/>
        <dbReference type="ChEBI" id="CHEBI:82929"/>
    </reaction>
    <physiologicalReaction direction="left-to-right" evidence="1">
        <dbReference type="Rhea" id="RHEA:43237"/>
    </physiologicalReaction>
</comment>
<keyword evidence="24" id="KW-1185">Reference proteome</keyword>
<comment type="catalytic activity">
    <reaction evidence="14">
        <text>(2E,6E,10E)-geranylgeranyl phosphate + H2O = (2E,6E,10E)-geranylgeraniol + phosphate</text>
        <dbReference type="Rhea" id="RHEA:68016"/>
        <dbReference type="ChEBI" id="CHEBI:15377"/>
        <dbReference type="ChEBI" id="CHEBI:43474"/>
        <dbReference type="ChEBI" id="CHEBI:46762"/>
        <dbReference type="ChEBI" id="CHEBI:144936"/>
    </reaction>
    <physiologicalReaction direction="left-to-right" evidence="14">
        <dbReference type="Rhea" id="RHEA:68017"/>
    </physiologicalReaction>
</comment>
<dbReference type="CDD" id="cd03391">
    <property type="entry name" value="PAP2_containing_2_like"/>
    <property type="match status" value="1"/>
</dbReference>
<sequence length="294" mass="31998">MHNLAYSLFSYFMQLLKMPSPKARRNGSRSGSVSGICGNSVNGRFDFGAVSPRRSVDYSSRRRASSFSSASAFVIGTQSQDNAKRLNLSLLTIAFRFLLAIDLWLSKRLGVCTCEDSLLGSMRPLVKLVEVSGHGVPWLMSAAYGLVHSDSAADLETMLNLLMALVLDMALVGIVKAIVRRRPPSQSRSDMFMPLAVDRFSFPSGHATRAAMCAHLMLTHLVPAAAAPLHALVLAWAGLVGLSRVLLGQSNVTDVLFGLGLGYCHYSLVERLWLSPERLQDILTTFLQNRLAGA</sequence>
<dbReference type="KEGG" id="char:105891319"/>
<evidence type="ECO:0000256" key="5">
    <source>
        <dbReference type="ARBA" id="ARBA00022692"/>
    </source>
</evidence>
<dbReference type="Proteomes" id="UP000515152">
    <property type="component" value="Chromosome 25"/>
</dbReference>
<dbReference type="PANTHER" id="PTHR14969:SF18">
    <property type="entry name" value="POLYISOPRENOID DIPHOSPHATE_PHOSPHATE PHOSPHOHYDROLASE PLPP6"/>
    <property type="match status" value="1"/>
</dbReference>
<proteinExistence type="inferred from homology"/>
<dbReference type="GO" id="GO:0005637">
    <property type="term" value="C:nuclear inner membrane"/>
    <property type="evidence" value="ECO:0007669"/>
    <property type="project" value="UniProtKB-SubCell"/>
</dbReference>
<evidence type="ECO:0000256" key="20">
    <source>
        <dbReference type="ARBA" id="ARBA00048426"/>
    </source>
</evidence>
<evidence type="ECO:0000256" key="19">
    <source>
        <dbReference type="ARBA" id="ARBA00048331"/>
    </source>
</evidence>
<organism evidence="24 25">
    <name type="scientific">Clupea harengus</name>
    <name type="common">Atlantic herring</name>
    <dbReference type="NCBI Taxonomy" id="7950"/>
    <lineage>
        <taxon>Eukaryota</taxon>
        <taxon>Metazoa</taxon>
        <taxon>Chordata</taxon>
        <taxon>Craniata</taxon>
        <taxon>Vertebrata</taxon>
        <taxon>Euteleostomi</taxon>
        <taxon>Actinopterygii</taxon>
        <taxon>Neopterygii</taxon>
        <taxon>Teleostei</taxon>
        <taxon>Clupei</taxon>
        <taxon>Clupeiformes</taxon>
        <taxon>Clupeoidei</taxon>
        <taxon>Clupeidae</taxon>
        <taxon>Clupea</taxon>
    </lineage>
</organism>
<comment type="catalytic activity">
    <reaction evidence="13">
        <text>(2E)-geranyl phosphate + H2O = (2E)-geraniol + phosphate</text>
        <dbReference type="Rhea" id="RHEA:68020"/>
        <dbReference type="ChEBI" id="CHEBI:15377"/>
        <dbReference type="ChEBI" id="CHEBI:17447"/>
        <dbReference type="ChEBI" id="CHEBI:43474"/>
        <dbReference type="ChEBI" id="CHEBI:88107"/>
    </reaction>
    <physiologicalReaction direction="left-to-right" evidence="13">
        <dbReference type="Rhea" id="RHEA:68021"/>
    </physiologicalReaction>
</comment>
<dbReference type="Gene3D" id="1.20.144.10">
    <property type="entry name" value="Phosphatidic acid phosphatase type 2/haloperoxidase"/>
    <property type="match status" value="1"/>
</dbReference>
<evidence type="ECO:0000256" key="7">
    <source>
        <dbReference type="ARBA" id="ARBA00022824"/>
    </source>
</evidence>
<dbReference type="InterPro" id="IPR000326">
    <property type="entry name" value="PAP2/HPO"/>
</dbReference>
<accession>A0A6P3VJ75</accession>